<accession>A0A371JI15</accession>
<dbReference type="Pfam" id="PF07221">
    <property type="entry name" value="GlcNAc_2-epim"/>
    <property type="match status" value="1"/>
</dbReference>
<evidence type="ECO:0000256" key="1">
    <source>
        <dbReference type="ARBA" id="ARBA00001470"/>
    </source>
</evidence>
<comment type="function">
    <text evidence="4">Catalyzes the reversible epimerization of cellobiose to 4-O-beta-D-glucopyranosyl-D-mannose (Glc-Man).</text>
</comment>
<comment type="similarity">
    <text evidence="4">Belongs to the cellobiose 2-epimerase family.</text>
</comment>
<dbReference type="Gene3D" id="1.50.10.10">
    <property type="match status" value="1"/>
</dbReference>
<organism evidence="5 6">
    <name type="scientific">Lachnotalea glycerini</name>
    <dbReference type="NCBI Taxonomy" id="1763509"/>
    <lineage>
        <taxon>Bacteria</taxon>
        <taxon>Bacillati</taxon>
        <taxon>Bacillota</taxon>
        <taxon>Clostridia</taxon>
        <taxon>Lachnospirales</taxon>
        <taxon>Lachnospiraceae</taxon>
        <taxon>Lachnotalea</taxon>
    </lineage>
</organism>
<comment type="catalytic activity">
    <reaction evidence="1 4">
        <text>D-cellobiose = beta-D-glucosyl-(1-&gt;4)-D-mannopyranose</text>
        <dbReference type="Rhea" id="RHEA:23384"/>
        <dbReference type="ChEBI" id="CHEBI:17057"/>
        <dbReference type="ChEBI" id="CHEBI:47931"/>
        <dbReference type="EC" id="5.1.3.11"/>
    </reaction>
</comment>
<evidence type="ECO:0000256" key="4">
    <source>
        <dbReference type="HAMAP-Rule" id="MF_00929"/>
    </source>
</evidence>
<comment type="similarity">
    <text evidence="2">Belongs to the N-acylglucosamine 2-epimerase family.</text>
</comment>
<evidence type="ECO:0000256" key="2">
    <source>
        <dbReference type="ARBA" id="ARBA00008558"/>
    </source>
</evidence>
<evidence type="ECO:0000313" key="5">
    <source>
        <dbReference type="EMBL" id="RDY32356.1"/>
    </source>
</evidence>
<dbReference type="PANTHER" id="PTHR15108">
    <property type="entry name" value="N-ACYLGLUCOSAMINE-2-EPIMERASE"/>
    <property type="match status" value="1"/>
</dbReference>
<evidence type="ECO:0000313" key="6">
    <source>
        <dbReference type="Proteomes" id="UP000216411"/>
    </source>
</evidence>
<proteinExistence type="inferred from homology"/>
<dbReference type="GO" id="GO:0005975">
    <property type="term" value="P:carbohydrate metabolic process"/>
    <property type="evidence" value="ECO:0007669"/>
    <property type="project" value="InterPro"/>
</dbReference>
<evidence type="ECO:0000256" key="3">
    <source>
        <dbReference type="ARBA" id="ARBA00023235"/>
    </source>
</evidence>
<name>A0A371JI15_9FIRM</name>
<reference evidence="5 6" key="1">
    <citation type="journal article" date="2017" name="Genome Announc.">
        <title>Draft Genome Sequence of a Sporulating and Motile Strain of Lachnotalea glycerini Isolated from Water in Quebec City, Canada.</title>
        <authorList>
            <person name="Maheux A.F."/>
            <person name="Boudreau D.K."/>
            <person name="Berube E."/>
            <person name="Boissinot M."/>
            <person name="Raymond F."/>
            <person name="Brodeur S."/>
            <person name="Corbeil J."/>
            <person name="Isabel S."/>
            <person name="Omar R.F."/>
            <person name="Bergeron M.G."/>
        </authorList>
    </citation>
    <scope>NUCLEOTIDE SEQUENCE [LARGE SCALE GENOMIC DNA]</scope>
    <source>
        <strain evidence="5 6">CCRI-19302</strain>
    </source>
</reference>
<dbReference type="InterPro" id="IPR010819">
    <property type="entry name" value="AGE/CE"/>
</dbReference>
<dbReference type="EMBL" id="NOKA02000004">
    <property type="protein sequence ID" value="RDY32356.1"/>
    <property type="molecule type" value="Genomic_DNA"/>
</dbReference>
<dbReference type="InterPro" id="IPR012341">
    <property type="entry name" value="6hp_glycosidase-like_sf"/>
</dbReference>
<dbReference type="AlphaFoldDB" id="A0A371JI15"/>
<gene>
    <name evidence="5" type="ORF">CG710_005085</name>
</gene>
<keyword evidence="3 4" id="KW-0413">Isomerase</keyword>
<dbReference type="HAMAP" id="MF_00929">
    <property type="entry name" value="Cellobiose_2_epim"/>
    <property type="match status" value="1"/>
</dbReference>
<comment type="caution">
    <text evidence="5">The sequence shown here is derived from an EMBL/GenBank/DDBJ whole genome shotgun (WGS) entry which is preliminary data.</text>
</comment>
<dbReference type="EC" id="5.1.3.11" evidence="4"/>
<dbReference type="SUPFAM" id="SSF48208">
    <property type="entry name" value="Six-hairpin glycosidases"/>
    <property type="match status" value="1"/>
</dbReference>
<dbReference type="InterPro" id="IPR008928">
    <property type="entry name" value="6-hairpin_glycosidase_sf"/>
</dbReference>
<dbReference type="Proteomes" id="UP000216411">
    <property type="component" value="Unassembled WGS sequence"/>
</dbReference>
<sequence length="398" mass="46853">MMLIGEIKEYLTNRMIPFWVHMKDEEHGGFYGQMDGDLTLQKEADKGGILNSRILWFFANTYGELGDEHLLECATHAYRFLKEAFWDKEYGGVYWSVHYNGIQADTTKHTYCQAFAIYALSSYYAVSKDEKALEMAEKLFDLIEDNCTDSYGYMEAFDRRFMPVDNEKLSENGVMADKTMNTILHVFEAYTELYRVRKEENKSIEFTNKVAHRLRFILNVIADRIYNPILKRQEVFFDKKYRSILDLNSYGHDIEAAWLIDRGCEVLGERSYSQRMINITTSLTEKIFETAFTGDSLYNECCNGEIDKTRIWWVQAEAVIGFLNGYQKDKKEKKYYEAATSIWNYIKKNFIDDRKGSEWFWSVDDQGISNKEKGIVNMWKCPYHNGRMCLEVMRRLKG</sequence>
<protein>
    <recommendedName>
        <fullName evidence="4">Cellobiose 2-epimerase</fullName>
        <shortName evidence="4">CE</shortName>
        <ecNumber evidence="4">5.1.3.11</ecNumber>
    </recommendedName>
</protein>
<keyword evidence="6" id="KW-1185">Reference proteome</keyword>
<dbReference type="OrthoDB" id="5141876at2"/>
<dbReference type="InterPro" id="IPR028584">
    <property type="entry name" value="Cellobiose_2_epim"/>
</dbReference>
<dbReference type="GO" id="GO:0047736">
    <property type="term" value="F:cellobiose epimerase activity"/>
    <property type="evidence" value="ECO:0007669"/>
    <property type="project" value="UniProtKB-UniRule"/>
</dbReference>